<dbReference type="Gene3D" id="3.10.129.10">
    <property type="entry name" value="Hotdog Thioesterase"/>
    <property type="match status" value="1"/>
</dbReference>
<dbReference type="HOGENOM" id="CLU_119426_0_1_9"/>
<dbReference type="Proteomes" id="UP000003340">
    <property type="component" value="Unassembled WGS sequence"/>
</dbReference>
<feature type="binding site" evidence="2">
    <location>
        <position position="63"/>
    </location>
    <ligand>
        <name>substrate</name>
    </ligand>
</feature>
<name>C0EF68_9FIRM</name>
<feature type="active site" evidence="1">
    <location>
        <position position="35"/>
    </location>
</feature>
<protein>
    <recommendedName>
        <fullName evidence="3">Fluoroacetyl-CoA-specific thioesterase-like domain-containing protein</fullName>
    </recommendedName>
</protein>
<evidence type="ECO:0000313" key="4">
    <source>
        <dbReference type="EMBL" id="EEG29871.1"/>
    </source>
</evidence>
<feature type="active site" evidence="1">
    <location>
        <position position="43"/>
    </location>
</feature>
<organism evidence="4 5">
    <name type="scientific">[Clostridium] methylpentosum DSM 5476</name>
    <dbReference type="NCBI Taxonomy" id="537013"/>
    <lineage>
        <taxon>Bacteria</taxon>
        <taxon>Bacillati</taxon>
        <taxon>Bacillota</taxon>
        <taxon>Clostridia</taxon>
        <taxon>Eubacteriales</taxon>
        <taxon>Oscillospiraceae</taxon>
        <taxon>Oscillospiraceae incertae sedis</taxon>
    </lineage>
</organism>
<feature type="active site" evidence="1">
    <location>
        <position position="70"/>
    </location>
</feature>
<reference evidence="4 5" key="1">
    <citation type="submission" date="2009-01" db="EMBL/GenBank/DDBJ databases">
        <authorList>
            <person name="Fulton L."/>
            <person name="Clifton S."/>
            <person name="Fulton B."/>
            <person name="Xu J."/>
            <person name="Minx P."/>
            <person name="Pepin K.H."/>
            <person name="Johnson M."/>
            <person name="Bhonagiri V."/>
            <person name="Nash W.E."/>
            <person name="Mardis E.R."/>
            <person name="Wilson R.K."/>
        </authorList>
    </citation>
    <scope>NUCLEOTIDE SEQUENCE [LARGE SCALE GENOMIC DNA]</scope>
    <source>
        <strain evidence="4 5">DSM 5476</strain>
    </source>
</reference>
<feature type="domain" description="Fluoroacetyl-CoA-specific thioesterase-like" evidence="3">
    <location>
        <begin position="17"/>
        <end position="119"/>
    </location>
</feature>
<reference evidence="4 5" key="2">
    <citation type="submission" date="2009-02" db="EMBL/GenBank/DDBJ databases">
        <title>Draft genome sequence of Clostridium methylpentosum (DSM 5476).</title>
        <authorList>
            <person name="Sudarsanam P."/>
            <person name="Ley R."/>
            <person name="Guruge J."/>
            <person name="Turnbaugh P.J."/>
            <person name="Mahowald M."/>
            <person name="Liep D."/>
            <person name="Gordon J."/>
        </authorList>
    </citation>
    <scope>NUCLEOTIDE SEQUENCE [LARGE SCALE GENOMIC DNA]</scope>
    <source>
        <strain evidence="4 5">DSM 5476</strain>
    </source>
</reference>
<comment type="caution">
    <text evidence="4">The sequence shown here is derived from an EMBL/GenBank/DDBJ whole genome shotgun (WGS) entry which is preliminary data.</text>
</comment>
<sequence>MEDLKVGLTAAKTVTVGRDDLAVHVGSGDAEVYATPKLVNLIESVSASLVLEHLSDPELTSVGTLVNISHLAATPEGMKVTAEVEITEVDGRRIVFSVTARDEKDLICKGTHERFVVARTKFISKAKAKLN</sequence>
<feature type="binding site" evidence="2">
    <location>
        <position position="114"/>
    </location>
    <ligand>
        <name>substrate</name>
    </ligand>
</feature>
<dbReference type="InterPro" id="IPR025540">
    <property type="entry name" value="FlK"/>
</dbReference>
<gene>
    <name evidence="4" type="ORF">CLOSTMETH_02509</name>
</gene>
<evidence type="ECO:0000259" key="3">
    <source>
        <dbReference type="Pfam" id="PF22636"/>
    </source>
</evidence>
<accession>C0EF68</accession>
<evidence type="ECO:0000313" key="5">
    <source>
        <dbReference type="Proteomes" id="UP000003340"/>
    </source>
</evidence>
<dbReference type="eggNOG" id="COG5496">
    <property type="taxonomic scope" value="Bacteria"/>
</dbReference>
<dbReference type="PANTHER" id="PTHR36934">
    <property type="entry name" value="BLR0278 PROTEIN"/>
    <property type="match status" value="1"/>
</dbReference>
<dbReference type="SUPFAM" id="SSF54637">
    <property type="entry name" value="Thioesterase/thiol ester dehydrase-isomerase"/>
    <property type="match status" value="1"/>
</dbReference>
<dbReference type="InterPro" id="IPR054485">
    <property type="entry name" value="FlK-like_dom"/>
</dbReference>
<evidence type="ECO:0000256" key="2">
    <source>
        <dbReference type="PIRSR" id="PIRSR014972-2"/>
    </source>
</evidence>
<evidence type="ECO:0000256" key="1">
    <source>
        <dbReference type="PIRSR" id="PIRSR014972-1"/>
    </source>
</evidence>
<keyword evidence="5" id="KW-1185">Reference proteome</keyword>
<feature type="binding site" evidence="2">
    <location>
        <position position="63"/>
    </location>
    <ligand>
        <name>CoA</name>
        <dbReference type="ChEBI" id="CHEBI:57287"/>
    </ligand>
</feature>
<dbReference type="EMBL" id="ACEC01000084">
    <property type="protein sequence ID" value="EEG29871.1"/>
    <property type="molecule type" value="Genomic_DNA"/>
</dbReference>
<dbReference type="PANTHER" id="PTHR36934:SF1">
    <property type="entry name" value="THIOESTERASE DOMAIN-CONTAINING PROTEIN"/>
    <property type="match status" value="1"/>
</dbReference>
<dbReference type="AlphaFoldDB" id="C0EF68"/>
<dbReference type="Pfam" id="PF22636">
    <property type="entry name" value="FlK"/>
    <property type="match status" value="1"/>
</dbReference>
<dbReference type="STRING" id="537013.CLOSTMETH_02509"/>
<dbReference type="PIRSF" id="PIRSF014972">
    <property type="entry name" value="FlK"/>
    <property type="match status" value="1"/>
</dbReference>
<proteinExistence type="predicted"/>
<dbReference type="InterPro" id="IPR029069">
    <property type="entry name" value="HotDog_dom_sf"/>
</dbReference>